<keyword evidence="13" id="KW-0464">Manganese</keyword>
<comment type="similarity">
    <text evidence="6 10 11">Belongs to the ribulose-phosphate 3-epimerase family.</text>
</comment>
<gene>
    <name evidence="10 15" type="primary">rpe</name>
    <name evidence="15" type="ORF">ENX16_05260</name>
</gene>
<keyword evidence="8 10" id="KW-0479">Metal-binding</keyword>
<feature type="binding site" evidence="10 13">
    <location>
        <position position="33"/>
    </location>
    <ligand>
        <name>a divalent metal cation</name>
        <dbReference type="ChEBI" id="CHEBI:60240"/>
    </ligand>
</feature>
<feature type="binding site" evidence="10 14">
    <location>
        <position position="8"/>
    </location>
    <ligand>
        <name>substrate</name>
    </ligand>
</feature>
<keyword evidence="13" id="KW-0170">Cobalt</keyword>
<evidence type="ECO:0000256" key="8">
    <source>
        <dbReference type="ARBA" id="ARBA00022723"/>
    </source>
</evidence>
<dbReference type="FunFam" id="3.20.20.70:FF:000004">
    <property type="entry name" value="Ribulose-phosphate 3-epimerase"/>
    <property type="match status" value="1"/>
</dbReference>
<keyword evidence="13" id="KW-0862">Zinc</keyword>
<reference evidence="15" key="1">
    <citation type="journal article" date="2020" name="mSystems">
        <title>Genome- and Community-Level Interaction Insights into Carbon Utilization and Element Cycling Functions of Hydrothermarchaeota in Hydrothermal Sediment.</title>
        <authorList>
            <person name="Zhou Z."/>
            <person name="Liu Y."/>
            <person name="Xu W."/>
            <person name="Pan J."/>
            <person name="Luo Z.H."/>
            <person name="Li M."/>
        </authorList>
    </citation>
    <scope>NUCLEOTIDE SEQUENCE [LARGE SCALE GENOMIC DNA]</scope>
    <source>
        <strain evidence="15">SpSt-914</strain>
    </source>
</reference>
<feature type="binding site" evidence="10 13">
    <location>
        <position position="174"/>
    </location>
    <ligand>
        <name>a divalent metal cation</name>
        <dbReference type="ChEBI" id="CHEBI:60240"/>
    </ligand>
</feature>
<feature type="active site" description="Proton donor" evidence="10 12">
    <location>
        <position position="174"/>
    </location>
</feature>
<dbReference type="InterPro" id="IPR026019">
    <property type="entry name" value="Ribul_P_3_epim"/>
</dbReference>
<evidence type="ECO:0000256" key="10">
    <source>
        <dbReference type="HAMAP-Rule" id="MF_02227"/>
    </source>
</evidence>
<dbReference type="InterPro" id="IPR000056">
    <property type="entry name" value="Ribul_P_3_epim-like"/>
</dbReference>
<dbReference type="GO" id="GO:0004750">
    <property type="term" value="F:D-ribulose-phosphate 3-epimerase activity"/>
    <property type="evidence" value="ECO:0007669"/>
    <property type="project" value="UniProtKB-UniRule"/>
</dbReference>
<comment type="catalytic activity">
    <reaction evidence="1 10 11">
        <text>D-ribulose 5-phosphate = D-xylulose 5-phosphate</text>
        <dbReference type="Rhea" id="RHEA:13677"/>
        <dbReference type="ChEBI" id="CHEBI:57737"/>
        <dbReference type="ChEBI" id="CHEBI:58121"/>
        <dbReference type="EC" id="5.1.3.1"/>
    </reaction>
</comment>
<dbReference type="PROSITE" id="PS01086">
    <property type="entry name" value="RIBUL_P_3_EPIMER_2"/>
    <property type="match status" value="1"/>
</dbReference>
<comment type="function">
    <text evidence="10">Catalyzes the reversible epimerization of D-ribulose 5-phosphate to D-xylulose 5-phosphate.</text>
</comment>
<evidence type="ECO:0000256" key="6">
    <source>
        <dbReference type="ARBA" id="ARBA00009541"/>
    </source>
</evidence>
<evidence type="ECO:0000256" key="2">
    <source>
        <dbReference type="ARBA" id="ARBA00001936"/>
    </source>
</evidence>
<accession>A0A7V3PTY3</accession>
<evidence type="ECO:0000256" key="13">
    <source>
        <dbReference type="PIRSR" id="PIRSR001461-2"/>
    </source>
</evidence>
<dbReference type="SUPFAM" id="SSF51366">
    <property type="entry name" value="Ribulose-phoshate binding barrel"/>
    <property type="match status" value="1"/>
</dbReference>
<feature type="binding site" evidence="10">
    <location>
        <begin position="174"/>
        <end position="176"/>
    </location>
    <ligand>
        <name>substrate</name>
    </ligand>
</feature>
<proteinExistence type="inferred from homology"/>
<dbReference type="NCBIfam" id="NF004076">
    <property type="entry name" value="PRK05581.1-4"/>
    <property type="match status" value="1"/>
</dbReference>
<evidence type="ECO:0000256" key="3">
    <source>
        <dbReference type="ARBA" id="ARBA00001941"/>
    </source>
</evidence>
<dbReference type="InterPro" id="IPR011060">
    <property type="entry name" value="RibuloseP-bd_barrel"/>
</dbReference>
<comment type="pathway">
    <text evidence="10">Carbohydrate degradation.</text>
</comment>
<dbReference type="Gene3D" id="3.20.20.70">
    <property type="entry name" value="Aldolase class I"/>
    <property type="match status" value="1"/>
</dbReference>
<name>A0A7V3PTY3_UNCW3</name>
<comment type="caution">
    <text evidence="15">The sequence shown here is derived from an EMBL/GenBank/DDBJ whole genome shotgun (WGS) entry which is preliminary data.</text>
</comment>
<dbReference type="PANTHER" id="PTHR11749">
    <property type="entry name" value="RIBULOSE-5-PHOSPHATE-3-EPIMERASE"/>
    <property type="match status" value="1"/>
</dbReference>
<dbReference type="EC" id="5.1.3.1" evidence="7 10"/>
<comment type="cofactor">
    <cofactor evidence="3">
        <name>Co(2+)</name>
        <dbReference type="ChEBI" id="CHEBI:48828"/>
    </cofactor>
</comment>
<feature type="binding site" evidence="10 14">
    <location>
        <begin position="196"/>
        <end position="197"/>
    </location>
    <ligand>
        <name>substrate</name>
    </ligand>
</feature>
<evidence type="ECO:0000256" key="14">
    <source>
        <dbReference type="PIRSR" id="PIRSR001461-3"/>
    </source>
</evidence>
<dbReference type="HAMAP" id="MF_02227">
    <property type="entry name" value="RPE"/>
    <property type="match status" value="1"/>
</dbReference>
<comment type="cofactor">
    <cofactor evidence="2">
        <name>Mn(2+)</name>
        <dbReference type="ChEBI" id="CHEBI:29035"/>
    </cofactor>
</comment>
<dbReference type="GO" id="GO:0006098">
    <property type="term" value="P:pentose-phosphate shunt"/>
    <property type="evidence" value="ECO:0007669"/>
    <property type="project" value="UniProtKB-UniRule"/>
</dbReference>
<comment type="cofactor">
    <cofactor evidence="10 13">
        <name>a divalent metal cation</name>
        <dbReference type="ChEBI" id="CHEBI:60240"/>
    </cofactor>
    <text evidence="10 13">Binds 1 divalent metal cation per subunit.</text>
</comment>
<evidence type="ECO:0000256" key="1">
    <source>
        <dbReference type="ARBA" id="ARBA00001782"/>
    </source>
</evidence>
<feature type="binding site" evidence="10 13">
    <location>
        <position position="66"/>
    </location>
    <ligand>
        <name>a divalent metal cation</name>
        <dbReference type="ChEBI" id="CHEBI:60240"/>
    </ligand>
</feature>
<keyword evidence="9 10" id="KW-0413">Isomerase</keyword>
<feature type="active site" description="Proton acceptor" evidence="10 12">
    <location>
        <position position="35"/>
    </location>
</feature>
<feature type="binding site" evidence="10 14">
    <location>
        <position position="66"/>
    </location>
    <ligand>
        <name>substrate</name>
    </ligand>
</feature>
<dbReference type="GO" id="GO:0046872">
    <property type="term" value="F:metal ion binding"/>
    <property type="evidence" value="ECO:0007669"/>
    <property type="project" value="UniProtKB-UniRule"/>
</dbReference>
<feature type="binding site" evidence="10 14">
    <location>
        <begin position="141"/>
        <end position="144"/>
    </location>
    <ligand>
        <name>substrate</name>
    </ligand>
</feature>
<evidence type="ECO:0000256" key="11">
    <source>
        <dbReference type="PIRNR" id="PIRNR001461"/>
    </source>
</evidence>
<comment type="cofactor">
    <cofactor evidence="4">
        <name>Zn(2+)</name>
        <dbReference type="ChEBI" id="CHEBI:29105"/>
    </cofactor>
</comment>
<evidence type="ECO:0000256" key="7">
    <source>
        <dbReference type="ARBA" id="ARBA00013188"/>
    </source>
</evidence>
<dbReference type="NCBIfam" id="TIGR01163">
    <property type="entry name" value="rpe"/>
    <property type="match status" value="1"/>
</dbReference>
<evidence type="ECO:0000256" key="5">
    <source>
        <dbReference type="ARBA" id="ARBA00001954"/>
    </source>
</evidence>
<dbReference type="GO" id="GO:0019323">
    <property type="term" value="P:pentose catabolic process"/>
    <property type="evidence" value="ECO:0007669"/>
    <property type="project" value="UniProtKB-UniRule"/>
</dbReference>
<keyword evidence="10 11" id="KW-0119">Carbohydrate metabolism</keyword>
<feature type="binding site" evidence="14">
    <location>
        <position position="176"/>
    </location>
    <ligand>
        <name>substrate</name>
    </ligand>
</feature>
<dbReference type="PIRSF" id="PIRSF001461">
    <property type="entry name" value="RPE"/>
    <property type="match status" value="1"/>
</dbReference>
<dbReference type="AlphaFoldDB" id="A0A7V3PTY3"/>
<protein>
    <recommendedName>
        <fullName evidence="7 10">Ribulose-phosphate 3-epimerase</fullName>
        <ecNumber evidence="7 10">5.1.3.1</ecNumber>
    </recommendedName>
</protein>
<feature type="binding site" evidence="10 13">
    <location>
        <position position="35"/>
    </location>
    <ligand>
        <name>a divalent metal cation</name>
        <dbReference type="ChEBI" id="CHEBI:60240"/>
    </ligand>
</feature>
<evidence type="ECO:0000256" key="9">
    <source>
        <dbReference type="ARBA" id="ARBA00023235"/>
    </source>
</evidence>
<comment type="cofactor">
    <cofactor evidence="5">
        <name>Fe(2+)</name>
        <dbReference type="ChEBI" id="CHEBI:29033"/>
    </cofactor>
</comment>
<evidence type="ECO:0000256" key="4">
    <source>
        <dbReference type="ARBA" id="ARBA00001947"/>
    </source>
</evidence>
<dbReference type="GO" id="GO:0005737">
    <property type="term" value="C:cytoplasm"/>
    <property type="evidence" value="ECO:0007669"/>
    <property type="project" value="UniProtKB-ARBA"/>
</dbReference>
<dbReference type="EMBL" id="DTMZ01000120">
    <property type="protein sequence ID" value="HGD13469.1"/>
    <property type="molecule type" value="Genomic_DNA"/>
</dbReference>
<sequence>MSIRVSASILDCDFRRLEQELNAVVNAGADSIHLDIMDGHFVPNLSYGTPIARAVRNTVKVPVYSHLMVLAPEKMIARFAPYSDIIIFHIEATTEPEKCLSEIRQAGCQPGISLNPDTPLDNLLPWLSRIADVLIMSVQPGFGGQQFIPESLNRIARLCQWRAEKNLKFTISVDGGISPANSAQVIQAGADLLVAGSTIFKSADYQTTIRALKCLTF</sequence>
<evidence type="ECO:0000313" key="15">
    <source>
        <dbReference type="EMBL" id="HGD13469.1"/>
    </source>
</evidence>
<dbReference type="CDD" id="cd00429">
    <property type="entry name" value="RPE"/>
    <property type="match status" value="1"/>
</dbReference>
<dbReference type="InterPro" id="IPR013785">
    <property type="entry name" value="Aldolase_TIM"/>
</dbReference>
<evidence type="ECO:0000256" key="12">
    <source>
        <dbReference type="PIRSR" id="PIRSR001461-1"/>
    </source>
</evidence>
<organism evidence="15">
    <name type="scientific">candidate division WOR-3 bacterium</name>
    <dbReference type="NCBI Taxonomy" id="2052148"/>
    <lineage>
        <taxon>Bacteria</taxon>
        <taxon>Bacteria division WOR-3</taxon>
    </lineage>
</organism>
<dbReference type="PROSITE" id="PS01085">
    <property type="entry name" value="RIBUL_P_3_EPIMER_1"/>
    <property type="match status" value="1"/>
</dbReference>
<dbReference type="Pfam" id="PF00834">
    <property type="entry name" value="Ribul_P_3_epim"/>
    <property type="match status" value="1"/>
</dbReference>